<comment type="caution">
    <text evidence="3">The sequence shown here is derived from an EMBL/GenBank/DDBJ whole genome shotgun (WGS) entry which is preliminary data.</text>
</comment>
<accession>A0A7C4NKT2</accession>
<reference evidence="3" key="1">
    <citation type="journal article" date="2020" name="mSystems">
        <title>Genome- and Community-Level Interaction Insights into Carbon Utilization and Element Cycling Functions of Hydrothermarchaeota in Hydrothermal Sediment.</title>
        <authorList>
            <person name="Zhou Z."/>
            <person name="Liu Y."/>
            <person name="Xu W."/>
            <person name="Pan J."/>
            <person name="Luo Z.H."/>
            <person name="Li M."/>
        </authorList>
    </citation>
    <scope>NUCLEOTIDE SEQUENCE [LARGE SCALE GENOMIC DNA]</scope>
    <source>
        <strain evidence="3">SpSt-637</strain>
        <strain evidence="2">SpSt-667</strain>
    </source>
</reference>
<feature type="domain" description="SpoVT-AbrB" evidence="1">
    <location>
        <begin position="14"/>
        <end position="60"/>
    </location>
</feature>
<name>A0A7C4NKT2_9CREN</name>
<evidence type="ECO:0000259" key="1">
    <source>
        <dbReference type="SMART" id="SM00966"/>
    </source>
</evidence>
<dbReference type="AlphaFoldDB" id="A0A7C4NKT2"/>
<dbReference type="EMBL" id="DTCK01000039">
    <property type="protein sequence ID" value="HGQ36218.1"/>
    <property type="molecule type" value="Genomic_DNA"/>
</dbReference>
<evidence type="ECO:0000313" key="2">
    <source>
        <dbReference type="EMBL" id="HGQ36218.1"/>
    </source>
</evidence>
<dbReference type="SUPFAM" id="SSF109755">
    <property type="entry name" value="PhoU-like"/>
    <property type="match status" value="1"/>
</dbReference>
<dbReference type="EMBL" id="DTBD01000073">
    <property type="protein sequence ID" value="HGQ65183.1"/>
    <property type="molecule type" value="Genomic_DNA"/>
</dbReference>
<evidence type="ECO:0000313" key="3">
    <source>
        <dbReference type="EMBL" id="HGQ65183.1"/>
    </source>
</evidence>
<protein>
    <submittedName>
        <fullName evidence="3">Phosphate uptake regulator PhoU</fullName>
    </submittedName>
</protein>
<organism evidence="3">
    <name type="scientific">Ignisphaera aggregans</name>
    <dbReference type="NCBI Taxonomy" id="334771"/>
    <lineage>
        <taxon>Archaea</taxon>
        <taxon>Thermoproteota</taxon>
        <taxon>Thermoprotei</taxon>
        <taxon>Desulfurococcales</taxon>
        <taxon>Desulfurococcaceae</taxon>
        <taxon>Ignisphaera</taxon>
    </lineage>
</organism>
<dbReference type="Pfam" id="PF04014">
    <property type="entry name" value="MazE_antitoxin"/>
    <property type="match status" value="1"/>
</dbReference>
<dbReference type="SMART" id="SM00966">
    <property type="entry name" value="SpoVT_AbrB"/>
    <property type="match status" value="1"/>
</dbReference>
<dbReference type="InterPro" id="IPR007159">
    <property type="entry name" value="SpoVT-AbrB_dom"/>
</dbReference>
<sequence length="353" mass="40024">MSSIKFIETRKVQKFGKSTLMVSLPSEWVKLVNLRPSDMVRLEVREDGALIVIPQTILEQKTKGKEVKVVVSKSTPDDLLTRSLYAAYIAGYDRIIIECRNGDLTPNHMQAIRLLVRMLIGSEIVEQAQGRVVIQIFIDINRYSLDALVSRIISTLKNMFNFLVVSIRSDNVDYLKEITELEVEMDRVHALAIRYVYVLSLLSITPFVTEYRALIKALEDTGDALAQAANIFLDKPHLMKVVKASIEERLDELNMYVQYLLDIMNNTLTKNDVYIASRAIDIALESTKFISKMETDVIPKYKSLEDYINAKAFFERLQLICHNLHAATEMIFDIVLGKQGANVNIVGAGVPPH</sequence>
<dbReference type="GO" id="GO:0003677">
    <property type="term" value="F:DNA binding"/>
    <property type="evidence" value="ECO:0007669"/>
    <property type="project" value="InterPro"/>
</dbReference>
<proteinExistence type="predicted"/>
<gene>
    <name evidence="3" type="ORF">ENU08_08070</name>
    <name evidence="2" type="ORF">ENU41_06030</name>
</gene>